<comment type="caution">
    <text evidence="1">The sequence shown here is derived from an EMBL/GenBank/DDBJ whole genome shotgun (WGS) entry which is preliminary data.</text>
</comment>
<dbReference type="AlphaFoldDB" id="A0A4R6JWJ3"/>
<protein>
    <submittedName>
        <fullName evidence="1">Uncharacterized protein</fullName>
    </submittedName>
</protein>
<proteinExistence type="predicted"/>
<dbReference type="EMBL" id="SNWR01000001">
    <property type="protein sequence ID" value="TDO39536.1"/>
    <property type="molecule type" value="Genomic_DNA"/>
</dbReference>
<dbReference type="RefSeq" id="WP_133873851.1">
    <property type="nucleotide sequence ID" value="NZ_BOMD01000054.1"/>
</dbReference>
<reference evidence="1 2" key="1">
    <citation type="submission" date="2019-03" db="EMBL/GenBank/DDBJ databases">
        <title>Sequencing the genomes of 1000 actinobacteria strains.</title>
        <authorList>
            <person name="Klenk H.-P."/>
        </authorList>
    </citation>
    <scope>NUCLEOTIDE SEQUENCE [LARGE SCALE GENOMIC DNA]</scope>
    <source>
        <strain evidence="1 2">DSM 43805</strain>
    </source>
</reference>
<evidence type="ECO:0000313" key="2">
    <source>
        <dbReference type="Proteomes" id="UP000294901"/>
    </source>
</evidence>
<dbReference type="Proteomes" id="UP000294901">
    <property type="component" value="Unassembled WGS sequence"/>
</dbReference>
<organism evidence="1 2">
    <name type="scientific">Paractinoplanes brasiliensis</name>
    <dbReference type="NCBI Taxonomy" id="52695"/>
    <lineage>
        <taxon>Bacteria</taxon>
        <taxon>Bacillati</taxon>
        <taxon>Actinomycetota</taxon>
        <taxon>Actinomycetes</taxon>
        <taxon>Micromonosporales</taxon>
        <taxon>Micromonosporaceae</taxon>
        <taxon>Paractinoplanes</taxon>
    </lineage>
</organism>
<keyword evidence="2" id="KW-1185">Reference proteome</keyword>
<sequence length="462" mass="51776">MTMVAAHDILTWDAEPVTDDRCWRAPDLLRRIAAVSEGRTDQRFRLEHRNVGLASGWGISLLSDATIPGVTLVIRSVRIVVCGQAELIRSMQALASLNGPGSLIDTWNSYFNVFHRDYDCVIPRLAERPASPAHPAYWTMEPCWDTFDVPHRAARRLAGRAAEALRSASQPGGDAATRAEAAAWWAITPDADVFDTRYRQPDPLYSAAIKNRPGLRASMTAAQIAAASWHLDTLAHGGLYDAFPGRLARDICQMAYPARVGLLDDWRASGRGWEELRSTSSGSGKRRHRKATSEPIWLAHNLALKQATPWRTVLTRLGLSDTRDRIASLMTLRNSDITPVAAYRWADAMGRRLYANERFWQDLVDPLAIRNVDPLDAGAWARRRPRSSLDVIATGLTQRAIEGWTRPEVRHIPWLIRDRYRAQSAETGVRPGDAPSLYRILRDDPVDHDRRLALLKALNHKS</sequence>
<name>A0A4R6JWJ3_9ACTN</name>
<gene>
    <name evidence="1" type="ORF">C8E87_3227</name>
</gene>
<accession>A0A4R6JWJ3</accession>
<evidence type="ECO:0000313" key="1">
    <source>
        <dbReference type="EMBL" id="TDO39536.1"/>
    </source>
</evidence>